<keyword evidence="6" id="KW-1185">Reference proteome</keyword>
<dbReference type="SUPFAM" id="SSF50978">
    <property type="entry name" value="WD40 repeat-like"/>
    <property type="match status" value="1"/>
</dbReference>
<dbReference type="PROSITE" id="PS00678">
    <property type="entry name" value="WD_REPEATS_1"/>
    <property type="match status" value="1"/>
</dbReference>
<evidence type="ECO:0000256" key="2">
    <source>
        <dbReference type="ARBA" id="ARBA00022574"/>
    </source>
</evidence>
<organism evidence="5 6">
    <name type="scientific">Trichuris trichiura</name>
    <name type="common">Whipworm</name>
    <name type="synonym">Trichocephalus trichiurus</name>
    <dbReference type="NCBI Taxonomy" id="36087"/>
    <lineage>
        <taxon>Eukaryota</taxon>
        <taxon>Metazoa</taxon>
        <taxon>Ecdysozoa</taxon>
        <taxon>Nematoda</taxon>
        <taxon>Enoplea</taxon>
        <taxon>Dorylaimia</taxon>
        <taxon>Trichinellida</taxon>
        <taxon>Trichuridae</taxon>
        <taxon>Trichuris</taxon>
    </lineage>
</organism>
<reference evidence="5" key="1">
    <citation type="submission" date="2014-01" db="EMBL/GenBank/DDBJ databases">
        <authorList>
            <person name="Aslett M."/>
        </authorList>
    </citation>
    <scope>NUCLEOTIDE SEQUENCE</scope>
</reference>
<evidence type="ECO:0000313" key="6">
    <source>
        <dbReference type="Proteomes" id="UP000030665"/>
    </source>
</evidence>
<dbReference type="InterPro" id="IPR001680">
    <property type="entry name" value="WD40_rpt"/>
</dbReference>
<dbReference type="PANTHER" id="PTHR22850">
    <property type="entry name" value="WD40 REPEAT FAMILY"/>
    <property type="match status" value="1"/>
</dbReference>
<dbReference type="OrthoDB" id="427795at2759"/>
<evidence type="ECO:0000313" key="5">
    <source>
        <dbReference type="EMBL" id="CDW57257.1"/>
    </source>
</evidence>
<sequence>MEATTCDGVAELATLVTNSKFLYDTIVRVVFGGAALTIQWMPSEGSRIGGESSDAEGLFNRNLLVGSLDGLLKVCEATVPGPAYDEYYCSTDPLRVVKAVTVNCEINRARYMPRKPNIVAVKCQTPEVVVVNLDSAPSCLESEQLIVEELGSANSVKLNGHSDEGFGLSWNQTHAGYLLSGANDGTVCVWDVSKAMESESARTPIHKWNRCTTPVNDVTWNMKDASVFAYVADDGRLILEDIRVSGEKSLATVKAHDGQKVLSVAFNPENAYILLTGSSKGDIKVWDTRKLQEEVHWIECEEEKEIFRLEWCPAKESVFAAGDTGADITLYDLSKIGDEIDDVTTEYGGAEKIFTHKFHVSEISDISWDEEIPWLIASVCEGWVCTLWKITGDIYKDDDSNVSISDSELNSMLEMSSEE</sequence>
<dbReference type="InterPro" id="IPR036322">
    <property type="entry name" value="WD40_repeat_dom_sf"/>
</dbReference>
<proteinExistence type="inferred from homology"/>
<dbReference type="PROSITE" id="PS50294">
    <property type="entry name" value="WD_REPEATS_REGION"/>
    <property type="match status" value="1"/>
</dbReference>
<dbReference type="InterPro" id="IPR019775">
    <property type="entry name" value="WD40_repeat_CS"/>
</dbReference>
<evidence type="ECO:0000256" key="1">
    <source>
        <dbReference type="ARBA" id="ARBA00009341"/>
    </source>
</evidence>
<keyword evidence="3" id="KW-0677">Repeat</keyword>
<dbReference type="InterPro" id="IPR050459">
    <property type="entry name" value="WD_repeat_RBAP46/RBAP48/MSI1"/>
</dbReference>
<gene>
    <name evidence="5" type="ORF">TTRE_0000554801</name>
</gene>
<dbReference type="EMBL" id="HG806141">
    <property type="protein sequence ID" value="CDW57257.1"/>
    <property type="molecule type" value="Genomic_DNA"/>
</dbReference>
<evidence type="ECO:0000256" key="4">
    <source>
        <dbReference type="PROSITE-ProRule" id="PRU00221"/>
    </source>
</evidence>
<accession>A0A077ZA41</accession>
<dbReference type="InterPro" id="IPR015943">
    <property type="entry name" value="WD40/YVTN_repeat-like_dom_sf"/>
</dbReference>
<feature type="repeat" description="WD" evidence="4">
    <location>
        <begin position="261"/>
        <end position="289"/>
    </location>
</feature>
<dbReference type="STRING" id="36087.A0A077ZA41"/>
<evidence type="ECO:0000256" key="3">
    <source>
        <dbReference type="ARBA" id="ARBA00022737"/>
    </source>
</evidence>
<dbReference type="SMART" id="SM00320">
    <property type="entry name" value="WD40"/>
    <property type="match status" value="6"/>
</dbReference>
<comment type="similarity">
    <text evidence="1">Belongs to the WD repeat RBAP46/RBAP48/MSI1 family.</text>
</comment>
<dbReference type="Pfam" id="PF00400">
    <property type="entry name" value="WD40"/>
    <property type="match status" value="2"/>
</dbReference>
<dbReference type="PROSITE" id="PS50082">
    <property type="entry name" value="WD_REPEATS_2"/>
    <property type="match status" value="2"/>
</dbReference>
<reference evidence="5" key="2">
    <citation type="submission" date="2014-03" db="EMBL/GenBank/DDBJ databases">
        <title>The whipworm genome and dual-species transcriptomics of an intimate host-pathogen interaction.</title>
        <authorList>
            <person name="Foth B.J."/>
            <person name="Tsai I.J."/>
            <person name="Reid A.J."/>
            <person name="Bancroft A.J."/>
            <person name="Nichol S."/>
            <person name="Tracey A."/>
            <person name="Holroyd N."/>
            <person name="Cotton J.A."/>
            <person name="Stanley E.J."/>
            <person name="Zarowiecki M."/>
            <person name="Liu J.Z."/>
            <person name="Huckvale T."/>
            <person name="Cooper P.J."/>
            <person name="Grencis R.K."/>
            <person name="Berriman M."/>
        </authorList>
    </citation>
    <scope>NUCLEOTIDE SEQUENCE [LARGE SCALE GENOMIC DNA]</scope>
</reference>
<feature type="repeat" description="WD" evidence="4">
    <location>
        <begin position="158"/>
        <end position="200"/>
    </location>
</feature>
<dbReference type="Gene3D" id="2.130.10.10">
    <property type="entry name" value="YVTN repeat-like/Quinoprotein amine dehydrogenase"/>
    <property type="match status" value="1"/>
</dbReference>
<protein>
    <submittedName>
        <fullName evidence="5">WD40 domain containing protein</fullName>
    </submittedName>
</protein>
<name>A0A077ZA41_TRITR</name>
<dbReference type="AlphaFoldDB" id="A0A077ZA41"/>
<dbReference type="Proteomes" id="UP000030665">
    <property type="component" value="Unassembled WGS sequence"/>
</dbReference>
<keyword evidence="2 4" id="KW-0853">WD repeat</keyword>